<protein>
    <submittedName>
        <fullName evidence="1">Uncharacterized protein</fullName>
    </submittedName>
</protein>
<sequence>MTLPEALKTDHGVYVDYIKRHLSIKDGEHLNDLINTLKEKEPENIRDYIKELGTTSDPARIIQDNVCLLENVKALTRKCKILKLRIDLMSFFVPADKMEKIEKDAEKAQTPR</sequence>
<accession>A0A6M3JNG8</accession>
<gene>
    <name evidence="1" type="ORF">MM415A03677_0008</name>
</gene>
<organism evidence="1">
    <name type="scientific">viral metagenome</name>
    <dbReference type="NCBI Taxonomy" id="1070528"/>
    <lineage>
        <taxon>unclassified sequences</taxon>
        <taxon>metagenomes</taxon>
        <taxon>organismal metagenomes</taxon>
    </lineage>
</organism>
<evidence type="ECO:0000313" key="1">
    <source>
        <dbReference type="EMBL" id="QJA70552.1"/>
    </source>
</evidence>
<proteinExistence type="predicted"/>
<name>A0A6M3JNG8_9ZZZZ</name>
<reference evidence="1" key="1">
    <citation type="submission" date="2020-03" db="EMBL/GenBank/DDBJ databases">
        <title>The deep terrestrial virosphere.</title>
        <authorList>
            <person name="Holmfeldt K."/>
            <person name="Nilsson E."/>
            <person name="Simone D."/>
            <person name="Lopez-Fernandez M."/>
            <person name="Wu X."/>
            <person name="de Brujin I."/>
            <person name="Lundin D."/>
            <person name="Andersson A."/>
            <person name="Bertilsson S."/>
            <person name="Dopson M."/>
        </authorList>
    </citation>
    <scope>NUCLEOTIDE SEQUENCE</scope>
    <source>
        <strain evidence="1">MM415A03677</strain>
    </source>
</reference>
<dbReference type="AlphaFoldDB" id="A0A6M3JNG8"/>
<dbReference type="EMBL" id="MT141802">
    <property type="protein sequence ID" value="QJA70552.1"/>
    <property type="molecule type" value="Genomic_DNA"/>
</dbReference>